<evidence type="ECO:0000313" key="10">
    <source>
        <dbReference type="Proteomes" id="UP000596252"/>
    </source>
</evidence>
<dbReference type="PANTHER" id="PTHR40942">
    <property type="match status" value="1"/>
</dbReference>
<keyword evidence="7" id="KW-0732">Signal</keyword>
<dbReference type="Gene3D" id="1.10.760.10">
    <property type="entry name" value="Cytochrome c-like domain"/>
    <property type="match status" value="1"/>
</dbReference>
<dbReference type="Pfam" id="PF13442">
    <property type="entry name" value="Cytochrome_CBB3"/>
    <property type="match status" value="1"/>
</dbReference>
<dbReference type="PANTHER" id="PTHR40942:SF2">
    <property type="entry name" value="CYTOCHROME-RELATED"/>
    <property type="match status" value="1"/>
</dbReference>
<evidence type="ECO:0000313" key="9">
    <source>
        <dbReference type="EMBL" id="QRH02081.1"/>
    </source>
</evidence>
<dbReference type="InterPro" id="IPR002323">
    <property type="entry name" value="Cyt_CIE"/>
</dbReference>
<dbReference type="InterPro" id="IPR036909">
    <property type="entry name" value="Cyt_c-like_dom_sf"/>
</dbReference>
<evidence type="ECO:0000259" key="8">
    <source>
        <dbReference type="PROSITE" id="PS51007"/>
    </source>
</evidence>
<dbReference type="RefSeq" id="WP_203325713.1">
    <property type="nucleotide sequence ID" value="NZ_CP069213.1"/>
</dbReference>
<feature type="domain" description="Cytochrome c" evidence="8">
    <location>
        <begin position="19"/>
        <end position="97"/>
    </location>
</feature>
<gene>
    <name evidence="9" type="ORF">JQC75_01180</name>
</gene>
<proteinExistence type="predicted"/>
<keyword evidence="4" id="KW-0249">Electron transport</keyword>
<organism evidence="9 10">
    <name type="scientific">Shewanella litorisediminis</name>
    <dbReference type="NCBI Taxonomy" id="1173586"/>
    <lineage>
        <taxon>Bacteria</taxon>
        <taxon>Pseudomonadati</taxon>
        <taxon>Pseudomonadota</taxon>
        <taxon>Gammaproteobacteria</taxon>
        <taxon>Alteromonadales</taxon>
        <taxon>Shewanellaceae</taxon>
        <taxon>Shewanella</taxon>
    </lineage>
</organism>
<sequence length="97" mass="10079">MKKLLAMTAVAALTMAASVSAQEGEAVYNKACQVCHSMGVAGAPKAHDAAQWEPRMAKGIDALVASVKAGLNAMPPGGMCTDCTDEDYKNAIEFMSK</sequence>
<keyword evidence="2 6" id="KW-0349">Heme</keyword>
<feature type="signal peptide" evidence="7">
    <location>
        <begin position="1"/>
        <end position="21"/>
    </location>
</feature>
<evidence type="ECO:0000256" key="3">
    <source>
        <dbReference type="ARBA" id="ARBA00022723"/>
    </source>
</evidence>
<keyword evidence="3 6" id="KW-0479">Metal-binding</keyword>
<dbReference type="Proteomes" id="UP000596252">
    <property type="component" value="Chromosome"/>
</dbReference>
<feature type="chain" id="PRO_5045894590" evidence="7">
    <location>
        <begin position="22"/>
        <end position="97"/>
    </location>
</feature>
<dbReference type="PRINTS" id="PR00607">
    <property type="entry name" value="CYTCHROMECIE"/>
</dbReference>
<reference evidence="9 10" key="1">
    <citation type="journal article" date="2012" name="Antonie Van Leeuwenhoek">
        <title>Shewanella litorisediminis sp. nov., a gammaproteobacterium isolated from a tidal flat sediment.</title>
        <authorList>
            <person name="Lee M.H."/>
            <person name="Yoon J.H."/>
        </authorList>
    </citation>
    <scope>NUCLEOTIDE SEQUENCE [LARGE SCALE GENOMIC DNA]</scope>
    <source>
        <strain evidence="9 10">SMK1-12</strain>
    </source>
</reference>
<evidence type="ECO:0000256" key="7">
    <source>
        <dbReference type="SAM" id="SignalP"/>
    </source>
</evidence>
<evidence type="ECO:0000256" key="1">
    <source>
        <dbReference type="ARBA" id="ARBA00022448"/>
    </source>
</evidence>
<dbReference type="InterPro" id="IPR009056">
    <property type="entry name" value="Cyt_c-like_dom"/>
</dbReference>
<evidence type="ECO:0000256" key="2">
    <source>
        <dbReference type="ARBA" id="ARBA00022617"/>
    </source>
</evidence>
<protein>
    <submittedName>
        <fullName evidence="9">Cytochrome c5 family protein</fullName>
    </submittedName>
</protein>
<accession>A0ABX7G3Z3</accession>
<keyword evidence="10" id="KW-1185">Reference proteome</keyword>
<evidence type="ECO:0000256" key="4">
    <source>
        <dbReference type="ARBA" id="ARBA00022982"/>
    </source>
</evidence>
<evidence type="ECO:0000256" key="5">
    <source>
        <dbReference type="ARBA" id="ARBA00023004"/>
    </source>
</evidence>
<dbReference type="PROSITE" id="PS51007">
    <property type="entry name" value="CYTC"/>
    <property type="match status" value="1"/>
</dbReference>
<dbReference type="EMBL" id="CP069213">
    <property type="protein sequence ID" value="QRH02081.1"/>
    <property type="molecule type" value="Genomic_DNA"/>
</dbReference>
<keyword evidence="5 6" id="KW-0408">Iron</keyword>
<dbReference type="SUPFAM" id="SSF46626">
    <property type="entry name" value="Cytochrome c"/>
    <property type="match status" value="1"/>
</dbReference>
<keyword evidence="1" id="KW-0813">Transport</keyword>
<evidence type="ECO:0000256" key="6">
    <source>
        <dbReference type="PROSITE-ProRule" id="PRU00433"/>
    </source>
</evidence>
<name>A0ABX7G3Z3_9GAMM</name>